<dbReference type="InterPro" id="IPR013332">
    <property type="entry name" value="KPR_N"/>
</dbReference>
<evidence type="ECO:0000259" key="5">
    <source>
        <dbReference type="Pfam" id="PF02558"/>
    </source>
</evidence>
<dbReference type="InterPro" id="IPR036291">
    <property type="entry name" value="NAD(P)-bd_dom_sf"/>
</dbReference>
<dbReference type="Proteomes" id="UP001260072">
    <property type="component" value="Unassembled WGS sequence"/>
</dbReference>
<comment type="similarity">
    <text evidence="1 4">Belongs to the ketopantoate reductase family.</text>
</comment>
<keyword evidence="8" id="KW-1185">Reference proteome</keyword>
<dbReference type="InterPro" id="IPR003710">
    <property type="entry name" value="ApbA"/>
</dbReference>
<dbReference type="Pfam" id="PF02558">
    <property type="entry name" value="ApbA"/>
    <property type="match status" value="1"/>
</dbReference>
<dbReference type="Gene3D" id="3.40.50.720">
    <property type="entry name" value="NAD(P)-binding Rossmann-like Domain"/>
    <property type="match status" value="1"/>
</dbReference>
<evidence type="ECO:0000256" key="1">
    <source>
        <dbReference type="ARBA" id="ARBA00007870"/>
    </source>
</evidence>
<evidence type="ECO:0000256" key="2">
    <source>
        <dbReference type="ARBA" id="ARBA00022857"/>
    </source>
</evidence>
<dbReference type="SUPFAM" id="SSF51735">
    <property type="entry name" value="NAD(P)-binding Rossmann-fold domains"/>
    <property type="match status" value="1"/>
</dbReference>
<comment type="function">
    <text evidence="4">Catalyzes the NADPH-dependent reduction of ketopantoate into pantoic acid.</text>
</comment>
<feature type="domain" description="Ketopantoate reductase C-terminal" evidence="6">
    <location>
        <begin position="172"/>
        <end position="314"/>
    </location>
</feature>
<dbReference type="PANTHER" id="PTHR21708">
    <property type="entry name" value="PROBABLE 2-DEHYDROPANTOATE 2-REDUCTASE"/>
    <property type="match status" value="1"/>
</dbReference>
<organism evidence="7 8">
    <name type="scientific">Agromyces indicus</name>
    <dbReference type="NCBI Taxonomy" id="758919"/>
    <lineage>
        <taxon>Bacteria</taxon>
        <taxon>Bacillati</taxon>
        <taxon>Actinomycetota</taxon>
        <taxon>Actinomycetes</taxon>
        <taxon>Micrococcales</taxon>
        <taxon>Microbacteriaceae</taxon>
        <taxon>Agromyces</taxon>
    </lineage>
</organism>
<comment type="pathway">
    <text evidence="4">Cofactor biosynthesis; (R)-pantothenate biosynthesis; (R)-pantoate from 3-methyl-2-oxobutanoate: step 2/2.</text>
</comment>
<gene>
    <name evidence="7" type="ORF">RH861_13970</name>
</gene>
<keyword evidence="2 4" id="KW-0521">NADP</keyword>
<protein>
    <recommendedName>
        <fullName evidence="4">2-dehydropantoate 2-reductase</fullName>
        <ecNumber evidence="4">1.1.1.169</ecNumber>
    </recommendedName>
    <alternativeName>
        <fullName evidence="4">Ketopantoate reductase</fullName>
    </alternativeName>
</protein>
<evidence type="ECO:0000259" key="6">
    <source>
        <dbReference type="Pfam" id="PF08546"/>
    </source>
</evidence>
<accession>A0ABU1FN36</accession>
<dbReference type="InterPro" id="IPR013328">
    <property type="entry name" value="6PGD_dom2"/>
</dbReference>
<keyword evidence="3 4" id="KW-0560">Oxidoreductase</keyword>
<feature type="domain" description="Ketopantoate reductase N-terminal" evidence="5">
    <location>
        <begin position="3"/>
        <end position="147"/>
    </location>
</feature>
<reference evidence="8" key="1">
    <citation type="submission" date="2023-07" db="EMBL/GenBank/DDBJ databases">
        <title>Description of three actinobacteria isolated from air of manufacturing shop in a pharmaceutical factory.</title>
        <authorList>
            <person name="Zhang D.-F."/>
        </authorList>
    </citation>
    <scope>NUCLEOTIDE SEQUENCE [LARGE SCALE GENOMIC DNA]</scope>
    <source>
        <strain evidence="8">CCTCC AB 2011122</strain>
    </source>
</reference>
<evidence type="ECO:0000313" key="8">
    <source>
        <dbReference type="Proteomes" id="UP001260072"/>
    </source>
</evidence>
<comment type="catalytic activity">
    <reaction evidence="4">
        <text>(R)-pantoate + NADP(+) = 2-dehydropantoate + NADPH + H(+)</text>
        <dbReference type="Rhea" id="RHEA:16233"/>
        <dbReference type="ChEBI" id="CHEBI:11561"/>
        <dbReference type="ChEBI" id="CHEBI:15378"/>
        <dbReference type="ChEBI" id="CHEBI:15980"/>
        <dbReference type="ChEBI" id="CHEBI:57783"/>
        <dbReference type="ChEBI" id="CHEBI:58349"/>
        <dbReference type="EC" id="1.1.1.169"/>
    </reaction>
</comment>
<comment type="caution">
    <text evidence="7">The sequence shown here is derived from an EMBL/GenBank/DDBJ whole genome shotgun (WGS) entry which is preliminary data.</text>
</comment>
<dbReference type="EMBL" id="JAVKGS010000004">
    <property type="protein sequence ID" value="MDR5693177.1"/>
    <property type="molecule type" value="Genomic_DNA"/>
</dbReference>
<dbReference type="SUPFAM" id="SSF48179">
    <property type="entry name" value="6-phosphogluconate dehydrogenase C-terminal domain-like"/>
    <property type="match status" value="1"/>
</dbReference>
<evidence type="ECO:0000313" key="7">
    <source>
        <dbReference type="EMBL" id="MDR5693177.1"/>
    </source>
</evidence>
<dbReference type="EC" id="1.1.1.169" evidence="4"/>
<dbReference type="InterPro" id="IPR008927">
    <property type="entry name" value="6-PGluconate_DH-like_C_sf"/>
</dbReference>
<keyword evidence="4" id="KW-0566">Pantothenate biosynthesis</keyword>
<dbReference type="Gene3D" id="1.10.1040.10">
    <property type="entry name" value="N-(1-d-carboxylethyl)-l-norvaline Dehydrogenase, domain 2"/>
    <property type="match status" value="1"/>
</dbReference>
<dbReference type="InterPro" id="IPR051402">
    <property type="entry name" value="KPR-Related"/>
</dbReference>
<dbReference type="InterPro" id="IPR013752">
    <property type="entry name" value="KPA_reductase"/>
</dbReference>
<dbReference type="PANTHER" id="PTHR21708:SF26">
    <property type="entry name" value="2-DEHYDROPANTOATE 2-REDUCTASE"/>
    <property type="match status" value="1"/>
</dbReference>
<sequence length="350" mass="36780">MRIGIIGAGALGGTFAALLARAGHDVEVTARGAGLEAIRGGGIRLSGGYGDAHVHPAAGDRLTARPDLVLVCTKAQDAEAAIAANADTVDGATVVVVQNGLDGVATAERLLPRSTCLGMLSIIAANYTEPGSVRVTTTAASYLGRGDGEPDEEVRRMAALLSEAVPVVAIPNFRGAQWTKLVVNMLNAVPAIVGRSVQDVVDDRALRRVVAASMRETVRVGMARGIRFGSLQGLGDRRLRFFARLPLALGQLLPWSMRVRMGDVPNLGSTQQSLRRGQPTEIDFLNGAVVREAEAAGLDAPVNRALVALVHEVERGDAPLPADRVTAVLAATRRSRRNRPAGAAPGRRRR</sequence>
<name>A0ABU1FN36_9MICO</name>
<proteinExistence type="inferred from homology"/>
<dbReference type="RefSeq" id="WP_310521494.1">
    <property type="nucleotide sequence ID" value="NZ_BAABBS010000003.1"/>
</dbReference>
<dbReference type="GO" id="GO:0008677">
    <property type="term" value="F:2-dehydropantoate 2-reductase activity"/>
    <property type="evidence" value="ECO:0007669"/>
    <property type="project" value="UniProtKB-EC"/>
</dbReference>
<evidence type="ECO:0000256" key="3">
    <source>
        <dbReference type="ARBA" id="ARBA00023002"/>
    </source>
</evidence>
<evidence type="ECO:0000256" key="4">
    <source>
        <dbReference type="RuleBase" id="RU362068"/>
    </source>
</evidence>
<dbReference type="NCBIfam" id="TIGR00745">
    <property type="entry name" value="apbA_panE"/>
    <property type="match status" value="1"/>
</dbReference>
<dbReference type="Pfam" id="PF08546">
    <property type="entry name" value="ApbA_C"/>
    <property type="match status" value="1"/>
</dbReference>